<evidence type="ECO:0000313" key="2">
    <source>
        <dbReference type="EMBL" id="KAJ3222381.1"/>
    </source>
</evidence>
<dbReference type="EMBL" id="JADGJW010000178">
    <property type="protein sequence ID" value="KAJ3222381.1"/>
    <property type="molecule type" value="Genomic_DNA"/>
</dbReference>
<dbReference type="PROSITE" id="PS50181">
    <property type="entry name" value="FBOX"/>
    <property type="match status" value="1"/>
</dbReference>
<dbReference type="PANTHER" id="PTHR46406:SF1">
    <property type="entry name" value="NITRIC OXIDE-ASSOCIATED PROTEIN 1"/>
    <property type="match status" value="1"/>
</dbReference>
<sequence length="764" mass="88812">MNNYDVDLKKKKLSILNLPNEIIFLFAKHLDWKSVINFKSAGKKFYSIIELTNSQILDTLVHFQAVELWNCEKLDKQLRFFVSKLNWMDPHITVGLNLIPIVSKFGSIAGLTRIVTTHEHIQIPKAEWDPDDTNENALHLIIKLGYFDLLKILDFCEIINYYYQTIHLDIAAKFKKFDVFKYLYSRFNMSTSQIISPLLFDYDPIFLNYRLNFSVEDLDTTELLWACSEGYFEIVKVLLRDGTIDPSRNDNKAINRANNSNQFAIVKLLLSDIRCGSNFQSFNEMNPGFIDIAILEKKKKMLAENNENLNDLTTLTKPQLNKILKKKTELICKRCHSLKNDNSNRLFFKQSIPLKNIKIFEELQVTNKPLLYVYIVDALDFPSSFIKNISQTFNFNNNNSRLLIVFNKMDLVQFESKRNLRETKTTGFDKRYFINLLKMEEKFSNNFDYLKDVTFVSAKTGEGLFELIEKINEKIIFKDENENFLGCDVYFVGKTNVGKSNLLNALKKIGTGKEENTITTSNLPGTTVNVLKTPAIKFGNLFKSSKKGNKNFQANFYDTPGIKNEVSLTKFLVSKELKYLEPRQTLRPIGIRNFKETVFLGGLIRLDLLEAEYENQKFQSEFELLKNKKYYERVNHLNLIFFGSNLLKLNVCKTFKAEENYKNLVTENLVPPLNFGKSKEDRLKLLPDMNLVKEFEIKQTTTEEKEKEKLLSTDIHIANVGWICLYGNFSSAKFRLFSLGGIGCGLRKSYYLPKWDMKNQRYLS</sequence>
<evidence type="ECO:0000313" key="3">
    <source>
        <dbReference type="Proteomes" id="UP001211065"/>
    </source>
</evidence>
<dbReference type="AlphaFoldDB" id="A0AAD5U2I3"/>
<dbReference type="SUPFAM" id="SSF52540">
    <property type="entry name" value="P-loop containing nucleoside triphosphate hydrolases"/>
    <property type="match status" value="2"/>
</dbReference>
<dbReference type="GO" id="GO:0005525">
    <property type="term" value="F:GTP binding"/>
    <property type="evidence" value="ECO:0007669"/>
    <property type="project" value="InterPro"/>
</dbReference>
<accession>A0AAD5U2I3</accession>
<dbReference type="Gene3D" id="1.25.40.20">
    <property type="entry name" value="Ankyrin repeat-containing domain"/>
    <property type="match status" value="1"/>
</dbReference>
<name>A0AAD5U2I3_9FUNG</name>
<dbReference type="InterPro" id="IPR001810">
    <property type="entry name" value="F-box_dom"/>
</dbReference>
<dbReference type="PANTHER" id="PTHR46406">
    <property type="entry name" value="NITRIC OXIDE-ASSOCIATED PROTEIN 1"/>
    <property type="match status" value="1"/>
</dbReference>
<dbReference type="InterPro" id="IPR027417">
    <property type="entry name" value="P-loop_NTPase"/>
</dbReference>
<dbReference type="InterPro" id="IPR002110">
    <property type="entry name" value="Ankyrin_rpt"/>
</dbReference>
<dbReference type="SUPFAM" id="SSF48403">
    <property type="entry name" value="Ankyrin repeat"/>
    <property type="match status" value="1"/>
</dbReference>
<dbReference type="Pfam" id="PF00023">
    <property type="entry name" value="Ank"/>
    <property type="match status" value="1"/>
</dbReference>
<keyword evidence="3" id="KW-1185">Reference proteome</keyword>
<dbReference type="InterPro" id="IPR036770">
    <property type="entry name" value="Ankyrin_rpt-contain_sf"/>
</dbReference>
<comment type="caution">
    <text evidence="2">The sequence shown here is derived from an EMBL/GenBank/DDBJ whole genome shotgun (WGS) entry which is preliminary data.</text>
</comment>
<dbReference type="Proteomes" id="UP001211065">
    <property type="component" value="Unassembled WGS sequence"/>
</dbReference>
<evidence type="ECO:0000259" key="1">
    <source>
        <dbReference type="PROSITE" id="PS50181"/>
    </source>
</evidence>
<dbReference type="InterPro" id="IPR052807">
    <property type="entry name" value="Mito_transl_resp_regulator"/>
</dbReference>
<reference evidence="2" key="1">
    <citation type="submission" date="2020-05" db="EMBL/GenBank/DDBJ databases">
        <title>Phylogenomic resolution of chytrid fungi.</title>
        <authorList>
            <person name="Stajich J.E."/>
            <person name="Amses K."/>
            <person name="Simmons R."/>
            <person name="Seto K."/>
            <person name="Myers J."/>
            <person name="Bonds A."/>
            <person name="Quandt C.A."/>
            <person name="Barry K."/>
            <person name="Liu P."/>
            <person name="Grigoriev I."/>
            <person name="Longcore J.E."/>
            <person name="James T.Y."/>
        </authorList>
    </citation>
    <scope>NUCLEOTIDE SEQUENCE</scope>
    <source>
        <strain evidence="2">JEL0476</strain>
    </source>
</reference>
<protein>
    <recommendedName>
        <fullName evidence="1">F-box domain-containing protein</fullName>
    </recommendedName>
</protein>
<gene>
    <name evidence="2" type="ORF">HK099_002369</name>
</gene>
<proteinExistence type="predicted"/>
<dbReference type="Gene3D" id="3.40.50.300">
    <property type="entry name" value="P-loop containing nucleotide triphosphate hydrolases"/>
    <property type="match status" value="1"/>
</dbReference>
<dbReference type="InterPro" id="IPR006073">
    <property type="entry name" value="GTP-bd"/>
</dbReference>
<feature type="domain" description="F-box" evidence="1">
    <location>
        <begin position="12"/>
        <end position="60"/>
    </location>
</feature>
<organism evidence="2 3">
    <name type="scientific">Clydaea vesicula</name>
    <dbReference type="NCBI Taxonomy" id="447962"/>
    <lineage>
        <taxon>Eukaryota</taxon>
        <taxon>Fungi</taxon>
        <taxon>Fungi incertae sedis</taxon>
        <taxon>Chytridiomycota</taxon>
        <taxon>Chytridiomycota incertae sedis</taxon>
        <taxon>Chytridiomycetes</taxon>
        <taxon>Lobulomycetales</taxon>
        <taxon>Lobulomycetaceae</taxon>
        <taxon>Clydaea</taxon>
    </lineage>
</organism>
<dbReference type="Pfam" id="PF01926">
    <property type="entry name" value="MMR_HSR1"/>
    <property type="match status" value="1"/>
</dbReference>